<dbReference type="InterPro" id="IPR008840">
    <property type="entry name" value="Sipho_Gp157"/>
</dbReference>
<reference evidence="1 2" key="1">
    <citation type="submission" date="2016-10" db="EMBL/GenBank/DDBJ databases">
        <authorList>
            <person name="de Groot N.N."/>
        </authorList>
    </citation>
    <scope>NUCLEOTIDE SEQUENCE [LARGE SCALE GENOMIC DNA]</scope>
    <source>
        <strain evidence="1 2">DSM 15695</strain>
    </source>
</reference>
<dbReference type="RefSeq" id="WP_092570898.1">
    <property type="nucleotide sequence ID" value="NZ_CP149446.1"/>
</dbReference>
<dbReference type="AlphaFoldDB" id="A0A1H9BVC6"/>
<proteinExistence type="predicted"/>
<evidence type="ECO:0000313" key="2">
    <source>
        <dbReference type="Proteomes" id="UP000198833"/>
    </source>
</evidence>
<dbReference type="STRING" id="89093.SAMN04488558_103116"/>
<dbReference type="Pfam" id="PF05565">
    <property type="entry name" value="Sipho_Gp157"/>
    <property type="match status" value="1"/>
</dbReference>
<organism evidence="1 2">
    <name type="scientific">Ignavigranum ruoffiae</name>
    <dbReference type="NCBI Taxonomy" id="89093"/>
    <lineage>
        <taxon>Bacteria</taxon>
        <taxon>Bacillati</taxon>
        <taxon>Bacillota</taxon>
        <taxon>Bacilli</taxon>
        <taxon>Lactobacillales</taxon>
        <taxon>Aerococcaceae</taxon>
        <taxon>Ignavigranum</taxon>
    </lineage>
</organism>
<accession>A0A1H9BVC6</accession>
<dbReference type="Proteomes" id="UP000198833">
    <property type="component" value="Unassembled WGS sequence"/>
</dbReference>
<keyword evidence="2" id="KW-1185">Reference proteome</keyword>
<name>A0A1H9BVC6_9LACT</name>
<gene>
    <name evidence="1" type="ORF">SAMN04488558_103116</name>
</gene>
<protein>
    <submittedName>
        <fullName evidence="1">Virus Gp157</fullName>
    </submittedName>
</protein>
<sequence length="164" mass="19121">MNLYELSHRFAFLQRQYEHLETDEDLAQLESELTDTEVPLADKVENIAKFIRNLESEEKAYKSESDYFKKKSTKAKRTKERLKDYLLMCLTLADVQEVPGDLFTVSVRNNAPKLNILTNEHIPEEYFEPQPSRLKLAELKKDVIKNGLYVEGVEIIDNPSIQIK</sequence>
<dbReference type="EMBL" id="FOEN01000003">
    <property type="protein sequence ID" value="SEP92854.1"/>
    <property type="molecule type" value="Genomic_DNA"/>
</dbReference>
<dbReference type="OrthoDB" id="2168866at2"/>
<evidence type="ECO:0000313" key="1">
    <source>
        <dbReference type="EMBL" id="SEP92854.1"/>
    </source>
</evidence>